<evidence type="ECO:0000313" key="7">
    <source>
        <dbReference type="Proteomes" id="UP000192418"/>
    </source>
</evidence>
<dbReference type="Gene3D" id="3.40.190.290">
    <property type="match status" value="1"/>
</dbReference>
<dbReference type="InterPro" id="IPR036388">
    <property type="entry name" value="WH-like_DNA-bd_sf"/>
</dbReference>
<dbReference type="PANTHER" id="PTHR30126:SF40">
    <property type="entry name" value="HTH-TYPE TRANSCRIPTIONAL REGULATOR GLTR"/>
    <property type="match status" value="1"/>
</dbReference>
<name>A0A1W2EGV9_9BACT</name>
<dbReference type="InterPro" id="IPR005119">
    <property type="entry name" value="LysR_subst-bd"/>
</dbReference>
<dbReference type="GO" id="GO:0000976">
    <property type="term" value="F:transcription cis-regulatory region binding"/>
    <property type="evidence" value="ECO:0007669"/>
    <property type="project" value="TreeGrafter"/>
</dbReference>
<organism evidence="6 7">
    <name type="scientific">Desulfocicer vacuolatum DSM 3385</name>
    <dbReference type="NCBI Taxonomy" id="1121400"/>
    <lineage>
        <taxon>Bacteria</taxon>
        <taxon>Pseudomonadati</taxon>
        <taxon>Thermodesulfobacteriota</taxon>
        <taxon>Desulfobacteria</taxon>
        <taxon>Desulfobacterales</taxon>
        <taxon>Desulfobacteraceae</taxon>
        <taxon>Desulfocicer</taxon>
    </lineage>
</organism>
<dbReference type="RefSeq" id="WP_084071540.1">
    <property type="nucleotide sequence ID" value="NZ_FWXY01000031.1"/>
</dbReference>
<evidence type="ECO:0000256" key="4">
    <source>
        <dbReference type="ARBA" id="ARBA00023163"/>
    </source>
</evidence>
<feature type="domain" description="HTH lysR-type" evidence="5">
    <location>
        <begin position="1"/>
        <end position="60"/>
    </location>
</feature>
<dbReference type="GO" id="GO:0003700">
    <property type="term" value="F:DNA-binding transcription factor activity"/>
    <property type="evidence" value="ECO:0007669"/>
    <property type="project" value="InterPro"/>
</dbReference>
<dbReference type="InterPro" id="IPR000847">
    <property type="entry name" value="LysR_HTH_N"/>
</dbReference>
<dbReference type="PRINTS" id="PR00039">
    <property type="entry name" value="HTHLYSR"/>
</dbReference>
<dbReference type="STRING" id="1121400.SAMN02746065_13127"/>
<evidence type="ECO:0000256" key="3">
    <source>
        <dbReference type="ARBA" id="ARBA00023125"/>
    </source>
</evidence>
<gene>
    <name evidence="6" type="ORF">SAMN02746065_13127</name>
</gene>
<dbReference type="SUPFAM" id="SSF53850">
    <property type="entry name" value="Periplasmic binding protein-like II"/>
    <property type="match status" value="1"/>
</dbReference>
<dbReference type="Pfam" id="PF03466">
    <property type="entry name" value="LysR_substrate"/>
    <property type="match status" value="1"/>
</dbReference>
<dbReference type="PANTHER" id="PTHR30126">
    <property type="entry name" value="HTH-TYPE TRANSCRIPTIONAL REGULATOR"/>
    <property type="match status" value="1"/>
</dbReference>
<reference evidence="6 7" key="1">
    <citation type="submission" date="2017-04" db="EMBL/GenBank/DDBJ databases">
        <authorList>
            <person name="Afonso C.L."/>
            <person name="Miller P.J."/>
            <person name="Scott M.A."/>
            <person name="Spackman E."/>
            <person name="Goraichik I."/>
            <person name="Dimitrov K.M."/>
            <person name="Suarez D.L."/>
            <person name="Swayne D.E."/>
        </authorList>
    </citation>
    <scope>NUCLEOTIDE SEQUENCE [LARGE SCALE GENOMIC DNA]</scope>
    <source>
        <strain evidence="6 7">DSM 3385</strain>
    </source>
</reference>
<keyword evidence="4" id="KW-0804">Transcription</keyword>
<dbReference type="Proteomes" id="UP000192418">
    <property type="component" value="Unassembled WGS sequence"/>
</dbReference>
<keyword evidence="3 6" id="KW-0238">DNA-binding</keyword>
<keyword evidence="2" id="KW-0805">Transcription regulation</keyword>
<dbReference type="SUPFAM" id="SSF46785">
    <property type="entry name" value="Winged helix' DNA-binding domain"/>
    <property type="match status" value="1"/>
</dbReference>
<proteinExistence type="inferred from homology"/>
<evidence type="ECO:0000259" key="5">
    <source>
        <dbReference type="PROSITE" id="PS50931"/>
    </source>
</evidence>
<evidence type="ECO:0000256" key="2">
    <source>
        <dbReference type="ARBA" id="ARBA00023015"/>
    </source>
</evidence>
<protein>
    <submittedName>
        <fullName evidence="6">DNA-binding transcriptional regulator, LysR family</fullName>
    </submittedName>
</protein>
<dbReference type="InterPro" id="IPR036390">
    <property type="entry name" value="WH_DNA-bd_sf"/>
</dbReference>
<keyword evidence="7" id="KW-1185">Reference proteome</keyword>
<dbReference type="CDD" id="cd05466">
    <property type="entry name" value="PBP2_LTTR_substrate"/>
    <property type="match status" value="1"/>
</dbReference>
<evidence type="ECO:0000313" key="6">
    <source>
        <dbReference type="EMBL" id="SMD08917.1"/>
    </source>
</evidence>
<accession>A0A1W2EGV9</accession>
<sequence>MLQNLGRLKVFYHVFSKGSVLSASKILHVSQSAVSQSLQKLEEEIQSQLFTRMHKRLVPTAAGERLFAVVHPFMQELAGCLKNIKQSREKPFGELRIGAPVEFGKAYFPGMVARFREQYPEVTFYLKLGNPATLLPLVETGQIDFAFVDLFLTQNQFFANLDIYHFSPVVDEEIILACSKRYYEKQIKSDHSFSHLKSQQFIAYRHNAQDVKNWFKHHFNKGNVKYDVVLVVDSQQALISAVKHHAGVGIVASHLVAKEMKEGLIVPIHTPKPKIINQISLVLLQDKVPTLTEKIFQKFLIEKIQSMNLFS</sequence>
<dbReference type="OrthoDB" id="9785745at2"/>
<comment type="similarity">
    <text evidence="1">Belongs to the LysR transcriptional regulatory family.</text>
</comment>
<dbReference type="AlphaFoldDB" id="A0A1W2EGV9"/>
<evidence type="ECO:0000256" key="1">
    <source>
        <dbReference type="ARBA" id="ARBA00009437"/>
    </source>
</evidence>
<dbReference type="EMBL" id="FWXY01000031">
    <property type="protein sequence ID" value="SMD08917.1"/>
    <property type="molecule type" value="Genomic_DNA"/>
</dbReference>
<dbReference type="PROSITE" id="PS50931">
    <property type="entry name" value="HTH_LYSR"/>
    <property type="match status" value="1"/>
</dbReference>
<dbReference type="Pfam" id="PF00126">
    <property type="entry name" value="HTH_1"/>
    <property type="match status" value="1"/>
</dbReference>
<dbReference type="Gene3D" id="1.10.10.10">
    <property type="entry name" value="Winged helix-like DNA-binding domain superfamily/Winged helix DNA-binding domain"/>
    <property type="match status" value="1"/>
</dbReference>